<sequence length="109" mass="12079">MLTIDDFIGTWRTVNFPGYVGNDENIITLHVSGAGLATLWKQEGQQTIIFAEGSLEIIDNNDGSFDLAIEGQAINQVYSSICGNLFIPNPSPSFISEIPEHGRRYFEKL</sequence>
<name>A0A964WYW7_9FLAO</name>
<evidence type="ECO:0000313" key="2">
    <source>
        <dbReference type="Proteomes" id="UP000667650"/>
    </source>
</evidence>
<organism evidence="1 2">
    <name type="scientific">Flagellimonas ochracea</name>
    <dbReference type="NCBI Taxonomy" id="2696472"/>
    <lineage>
        <taxon>Bacteria</taxon>
        <taxon>Pseudomonadati</taxon>
        <taxon>Bacteroidota</taxon>
        <taxon>Flavobacteriia</taxon>
        <taxon>Flavobacteriales</taxon>
        <taxon>Flavobacteriaceae</taxon>
        <taxon>Flagellimonas</taxon>
    </lineage>
</organism>
<reference evidence="1" key="1">
    <citation type="submission" date="2020-01" db="EMBL/GenBank/DDBJ databases">
        <title>Muricauda ochracea sp. nov., isolated from a tidal flat of Garorim bay in Korea.</title>
        <authorList>
            <person name="Kim D."/>
            <person name="Yoo Y."/>
            <person name="Kim J.-J."/>
        </authorList>
    </citation>
    <scope>NUCLEOTIDE SEQUENCE</scope>
    <source>
        <strain evidence="1">JGD-17</strain>
    </source>
</reference>
<comment type="caution">
    <text evidence="1">The sequence shown here is derived from an EMBL/GenBank/DDBJ whole genome shotgun (WGS) entry which is preliminary data.</text>
</comment>
<dbReference type="RefSeq" id="WP_166524793.1">
    <property type="nucleotide sequence ID" value="NZ_JAAABI010000009.1"/>
</dbReference>
<gene>
    <name evidence="1" type="ORF">GTQ34_15840</name>
</gene>
<dbReference type="EMBL" id="JAAABI010000009">
    <property type="protein sequence ID" value="NAY93382.1"/>
    <property type="molecule type" value="Genomic_DNA"/>
</dbReference>
<accession>A0A964WYW7</accession>
<protein>
    <submittedName>
        <fullName evidence="1">Uncharacterized protein</fullName>
    </submittedName>
</protein>
<evidence type="ECO:0000313" key="1">
    <source>
        <dbReference type="EMBL" id="NAY93382.1"/>
    </source>
</evidence>
<dbReference type="AlphaFoldDB" id="A0A964WYW7"/>
<dbReference type="Proteomes" id="UP000667650">
    <property type="component" value="Unassembled WGS sequence"/>
</dbReference>
<proteinExistence type="predicted"/>
<keyword evidence="2" id="KW-1185">Reference proteome</keyword>